<proteinExistence type="predicted"/>
<feature type="non-terminal residue" evidence="1">
    <location>
        <position position="1"/>
    </location>
</feature>
<sequence>RPQLPLPLLLPRLVLRGRFNSSTRGARPGDPDGPLSRRDFGMGLDDRPPGDGRSEEVSRHTHLSECEGRWKGGQGTGSSSVGGNEAVLSCRPCSGSPRAGPLDRMVSAEIGSGGRSADSWRPREQSCGVSCFMDEDIMEAREPDSSITQRCYS</sequence>
<gene>
    <name evidence="1" type="ORF">KUCAC02_030437</name>
</gene>
<feature type="non-terminal residue" evidence="1">
    <location>
        <position position="153"/>
    </location>
</feature>
<evidence type="ECO:0000313" key="2">
    <source>
        <dbReference type="Proteomes" id="UP001057452"/>
    </source>
</evidence>
<comment type="caution">
    <text evidence="1">The sequence shown here is derived from an EMBL/GenBank/DDBJ whole genome shotgun (WGS) entry which is preliminary data.</text>
</comment>
<organism evidence="1 2">
    <name type="scientific">Chaenocephalus aceratus</name>
    <name type="common">Blackfin icefish</name>
    <name type="synonym">Chaenichthys aceratus</name>
    <dbReference type="NCBI Taxonomy" id="36190"/>
    <lineage>
        <taxon>Eukaryota</taxon>
        <taxon>Metazoa</taxon>
        <taxon>Chordata</taxon>
        <taxon>Craniata</taxon>
        <taxon>Vertebrata</taxon>
        <taxon>Euteleostomi</taxon>
        <taxon>Actinopterygii</taxon>
        <taxon>Neopterygii</taxon>
        <taxon>Teleostei</taxon>
        <taxon>Neoteleostei</taxon>
        <taxon>Acanthomorphata</taxon>
        <taxon>Eupercaria</taxon>
        <taxon>Perciformes</taxon>
        <taxon>Notothenioidei</taxon>
        <taxon>Channichthyidae</taxon>
        <taxon>Chaenocephalus</taxon>
    </lineage>
</organism>
<reference evidence="1" key="1">
    <citation type="submission" date="2022-05" db="EMBL/GenBank/DDBJ databases">
        <title>Chromosome-level genome of Chaenocephalus aceratus.</title>
        <authorList>
            <person name="Park H."/>
        </authorList>
    </citation>
    <scope>NUCLEOTIDE SEQUENCE</scope>
    <source>
        <strain evidence="1">KU_202001</strain>
    </source>
</reference>
<accession>A0ACB9XKT3</accession>
<evidence type="ECO:0000313" key="1">
    <source>
        <dbReference type="EMBL" id="KAI4827009.1"/>
    </source>
</evidence>
<dbReference type="EMBL" id="CM043789">
    <property type="protein sequence ID" value="KAI4827009.1"/>
    <property type="molecule type" value="Genomic_DNA"/>
</dbReference>
<dbReference type="Proteomes" id="UP001057452">
    <property type="component" value="Chromosome 5"/>
</dbReference>
<keyword evidence="2" id="KW-1185">Reference proteome</keyword>
<name>A0ACB9XKT3_CHAAC</name>
<protein>
    <submittedName>
        <fullName evidence="1">Uncharacterized protein</fullName>
    </submittedName>
</protein>